<keyword evidence="2" id="KW-0547">Nucleotide-binding</keyword>
<feature type="compositionally biased region" description="Acidic residues" evidence="12">
    <location>
        <begin position="1324"/>
        <end position="1333"/>
    </location>
</feature>
<dbReference type="PRINTS" id="PR00503">
    <property type="entry name" value="BROMODOMAIN"/>
</dbReference>
<evidence type="ECO:0000256" key="3">
    <source>
        <dbReference type="ARBA" id="ARBA00022801"/>
    </source>
</evidence>
<keyword evidence="11" id="KW-0175">Coiled coil</keyword>
<accession>A0A0A8L2I9</accession>
<dbReference type="PANTHER" id="PTHR10799">
    <property type="entry name" value="SNF2/RAD54 HELICASE FAMILY"/>
    <property type="match status" value="1"/>
</dbReference>
<dbReference type="GO" id="GO:0005634">
    <property type="term" value="C:nucleus"/>
    <property type="evidence" value="ECO:0007669"/>
    <property type="project" value="UniProtKB-SubCell"/>
</dbReference>
<feature type="coiled-coil region" evidence="11">
    <location>
        <begin position="1193"/>
        <end position="1228"/>
    </location>
</feature>
<feature type="domain" description="HSA" evidence="16">
    <location>
        <begin position="537"/>
        <end position="613"/>
    </location>
</feature>
<dbReference type="CDD" id="cd18793">
    <property type="entry name" value="SF2_C_SNF"/>
    <property type="match status" value="1"/>
</dbReference>
<evidence type="ECO:0000256" key="4">
    <source>
        <dbReference type="ARBA" id="ARBA00022806"/>
    </source>
</evidence>
<name>A0A0A8L2I9_9SACH</name>
<feature type="compositionally biased region" description="Basic residues" evidence="12">
    <location>
        <begin position="1394"/>
        <end position="1405"/>
    </location>
</feature>
<dbReference type="EMBL" id="CCBQ010000013">
    <property type="protein sequence ID" value="CDO92424.1"/>
    <property type="molecule type" value="Genomic_DNA"/>
</dbReference>
<dbReference type="Pfam" id="PF00271">
    <property type="entry name" value="Helicase_C"/>
    <property type="match status" value="1"/>
</dbReference>
<evidence type="ECO:0000256" key="6">
    <source>
        <dbReference type="ARBA" id="ARBA00023015"/>
    </source>
</evidence>
<dbReference type="GO" id="GO:0004386">
    <property type="term" value="F:helicase activity"/>
    <property type="evidence" value="ECO:0007669"/>
    <property type="project" value="UniProtKB-KW"/>
</dbReference>
<dbReference type="PROSITE" id="PS51194">
    <property type="entry name" value="HELICASE_CTER"/>
    <property type="match status" value="1"/>
</dbReference>
<dbReference type="InterPro" id="IPR000330">
    <property type="entry name" value="SNF2_N"/>
</dbReference>
<dbReference type="OrthoDB" id="5857104at2759"/>
<dbReference type="InterPro" id="IPR014012">
    <property type="entry name" value="HSA_dom"/>
</dbReference>
<keyword evidence="7 10" id="KW-0103">Bromodomain</keyword>
<evidence type="ECO:0000256" key="2">
    <source>
        <dbReference type="ARBA" id="ARBA00022741"/>
    </source>
</evidence>
<feature type="compositionally biased region" description="Low complexity" evidence="12">
    <location>
        <begin position="54"/>
        <end position="63"/>
    </location>
</feature>
<keyword evidence="4" id="KW-0347">Helicase</keyword>
<dbReference type="Gene3D" id="3.40.50.300">
    <property type="entry name" value="P-loop containing nucleotide triphosphate hydrolases"/>
    <property type="match status" value="1"/>
</dbReference>
<dbReference type="Gene3D" id="1.20.920.10">
    <property type="entry name" value="Bromodomain-like"/>
    <property type="match status" value="1"/>
</dbReference>
<dbReference type="SUPFAM" id="SSF47370">
    <property type="entry name" value="Bromodomain"/>
    <property type="match status" value="1"/>
</dbReference>
<dbReference type="InterPro" id="IPR001487">
    <property type="entry name" value="Bromodomain"/>
</dbReference>
<sequence length="1566" mass="177857">MDSEFSPPRREYTREEINRCYLRWQQLRNEHGANVESMREYQYYTAVLRMAAKQQQQRQQQEPQLHHGTTARAGVSGSPNGVPTPTSYTPGSNHVNGFGGGSAAVAAASAPASVPASVPVSHMSPGTQPAGLQAAAATAAATPASINSNSNENNDASAMASSSRSLFTDEQSLLLKAQIQSLKIMANHMAVPAEIMMVVDRSLTHMLDFKSILLALSADLQAHNAGQQSPQQPVAQQQPAVHQPAVHQPAVHQSAVHQQPVVQQPQQQKPSPRMTQGAKKLPAQMPYQQKKNMVASPAASSPAATAAMAPTPQQQPFVKSKKLSLSVNSAPTVGQMSPATPNTMAVPSPVVDAPRPASPPIKDQEPPKQEPPVLLSTYKKQHQDIEKIIDVNSPHIMVDCFSYPEHGLSSSKPETTSINYIDLLNQQNLYITPSLLPVGLDPRSAMETYQTHIALDLDTSLDFCLQQLLDSEIEAKEKKDLIMDYNAMQLLPLQKAVRGYLLSFEWYQSTLLTNIHPNFLSKNRSLNLQDALLTRDLFKLRELQQFEKQQLERSSKLNSILGSCKSIHETKIDKKAQRVKLGHRLINLHANLEKEEQKRVERNAKQRLQALKANDEEAYIKLLDQTKDTRITHLLKQTNTFLDSLTKAVKDQQSFTKDKIDSHIDSKEKPEEINGDNDGSDSDDDIERERIDYYEVAHSIKEEVKQQPSILVGGTLKEYQVKGLQWMVSLFNNHLNGILADEMGLGKTIQTISLLTYLYEVKEVHGPFLVIVPLSTLTNWNAEFDKWAPKLKKIAFKGPPMERKPKQAAIRNREFDVVLTTFEYIIKERPLLSKIKWVHTIIDEGHRMKNAQSKLSLTLNTYYHSDYRLILTGTPLQNNLPELWALLNFVLPKIFNSVKSFDEWFNTPFANTGGQDKIALSEEETLLVIRRLHKVLRPFLLRRLKKDVEKDLPDKVEKVLKCKMSALQHKLYQQMLKHRRLFIFDDSSNQKFSSSRGFNNQIMQLRKICNHPFVFEEVEDQINPARETSDVLWRTAGKFELLERILPKFKATGHRVLIFFQMTQVMDIMEDFLRHLDMKYLRLDGHTKSDDRTLLLNTFNAPNSEYFCFLLSTRAGGLGLNLQTADTVIIFDTDWNPHQDLQAQDRAHRIGQKNEVRILRLITDNSVEEAILEKAHAKLDIDGKVIQAGKFDNKSTAEEQEALLRSLLEAEEEERKRRELGIEEEEQLDDSELNEILARNEGEIKVFQDLDAQRIRTQMESGITNRLMENSELPECYNVDIDAKLAEEEKQNVFVGGRGNRERRTALYSDELSEEQWLRQFEVSDNDDEDDEDGGRKRRRRRTENNAKRAKLELPDELDGPATGTENTPVPDPQESNGNSAPPGTGAGKTSVKTAKKTSKGRKKTSSTVRKNGRNYLRSSDSLNKSLKERQEISQQARTLYDYAVYYRNADDRRLSDIFLVKPSKRLYPDYYLLIKYPAAFENVMKHIDLNLYDSLKQVVEDFHLIFANARIYNTEDSIIYKDSLELEDAVITKWKEMTNETEEIDFSEFDEGYATPPLIQPSTPA</sequence>
<feature type="compositionally biased region" description="Polar residues" evidence="12">
    <location>
        <begin position="1364"/>
        <end position="1382"/>
    </location>
</feature>
<dbReference type="Pfam" id="PF00176">
    <property type="entry name" value="SNF2-rel_dom"/>
    <property type="match status" value="1"/>
</dbReference>
<dbReference type="SMART" id="SM00490">
    <property type="entry name" value="HELICc"/>
    <property type="match status" value="1"/>
</dbReference>
<dbReference type="SMART" id="SM01314">
    <property type="entry name" value="SnAC"/>
    <property type="match status" value="1"/>
</dbReference>
<organism evidence="18 19">
    <name type="scientific">Kluyveromyces dobzhanskii CBS 2104</name>
    <dbReference type="NCBI Taxonomy" id="1427455"/>
    <lineage>
        <taxon>Eukaryota</taxon>
        <taxon>Fungi</taxon>
        <taxon>Dikarya</taxon>
        <taxon>Ascomycota</taxon>
        <taxon>Saccharomycotina</taxon>
        <taxon>Saccharomycetes</taxon>
        <taxon>Saccharomycetales</taxon>
        <taxon>Saccharomycetaceae</taxon>
        <taxon>Kluyveromyces</taxon>
    </lineage>
</organism>
<dbReference type="SMART" id="SM00297">
    <property type="entry name" value="BROMO"/>
    <property type="match status" value="1"/>
</dbReference>
<dbReference type="GO" id="GO:0006355">
    <property type="term" value="P:regulation of DNA-templated transcription"/>
    <property type="evidence" value="ECO:0007669"/>
    <property type="project" value="InterPro"/>
</dbReference>
<dbReference type="InterPro" id="IPR036427">
    <property type="entry name" value="Bromodomain-like_sf"/>
</dbReference>
<comment type="subcellular location">
    <subcellularLocation>
        <location evidence="1">Nucleus</location>
    </subcellularLocation>
</comment>
<dbReference type="PROSITE" id="PS50014">
    <property type="entry name" value="BROMODOMAIN_2"/>
    <property type="match status" value="1"/>
</dbReference>
<dbReference type="GO" id="GO:0140008">
    <property type="term" value="F:histone H4 reader activity"/>
    <property type="evidence" value="ECO:0007669"/>
    <property type="project" value="UniProtKB-ARBA"/>
</dbReference>
<dbReference type="FunFam" id="3.40.50.10810:FF:000008">
    <property type="entry name" value="Chromatin structure-remodeling complex subunit snf21"/>
    <property type="match status" value="1"/>
</dbReference>
<evidence type="ECO:0000259" key="14">
    <source>
        <dbReference type="PROSITE" id="PS51192"/>
    </source>
</evidence>
<proteinExistence type="predicted"/>
<feature type="domain" description="QLQ" evidence="17">
    <location>
        <begin position="166"/>
        <end position="201"/>
    </location>
</feature>
<feature type="compositionally biased region" description="Acidic residues" evidence="12">
    <location>
        <begin position="673"/>
        <end position="685"/>
    </location>
</feature>
<dbReference type="InterPro" id="IPR049730">
    <property type="entry name" value="SNF2/RAD54-like_C"/>
</dbReference>
<dbReference type="SMART" id="SM00487">
    <property type="entry name" value="DEXDc"/>
    <property type="match status" value="1"/>
</dbReference>
<evidence type="ECO:0000256" key="1">
    <source>
        <dbReference type="ARBA" id="ARBA00004123"/>
    </source>
</evidence>
<evidence type="ECO:0000256" key="9">
    <source>
        <dbReference type="ARBA" id="ARBA00023242"/>
    </source>
</evidence>
<feature type="region of interest" description="Disordered" evidence="12">
    <location>
        <begin position="116"/>
        <end position="163"/>
    </location>
</feature>
<evidence type="ECO:0000313" key="19">
    <source>
        <dbReference type="Proteomes" id="UP000031516"/>
    </source>
</evidence>
<evidence type="ECO:0000259" key="16">
    <source>
        <dbReference type="PROSITE" id="PS51204"/>
    </source>
</evidence>
<evidence type="ECO:0000259" key="17">
    <source>
        <dbReference type="PROSITE" id="PS51666"/>
    </source>
</evidence>
<feature type="compositionally biased region" description="Basic and acidic residues" evidence="12">
    <location>
        <begin position="656"/>
        <end position="672"/>
    </location>
</feature>
<dbReference type="Pfam" id="PF08880">
    <property type="entry name" value="QLQ"/>
    <property type="match status" value="1"/>
</dbReference>
<evidence type="ECO:0000259" key="13">
    <source>
        <dbReference type="PROSITE" id="PS50014"/>
    </source>
</evidence>
<protein>
    <submittedName>
        <fullName evidence="18">WGS project CCBQ000000000 data, contig 00041</fullName>
    </submittedName>
</protein>
<keyword evidence="9" id="KW-0539">Nucleus</keyword>
<evidence type="ECO:0000256" key="11">
    <source>
        <dbReference type="SAM" id="Coils"/>
    </source>
</evidence>
<dbReference type="InterPro" id="IPR027417">
    <property type="entry name" value="P-loop_NTPase"/>
</dbReference>
<dbReference type="InterPro" id="IPR014001">
    <property type="entry name" value="Helicase_ATP-bd"/>
</dbReference>
<feature type="region of interest" description="Disordered" evidence="12">
    <location>
        <begin position="350"/>
        <end position="371"/>
    </location>
</feature>
<evidence type="ECO:0000313" key="18">
    <source>
        <dbReference type="EMBL" id="CDO92424.1"/>
    </source>
</evidence>
<dbReference type="PROSITE" id="PS51666">
    <property type="entry name" value="QLQ"/>
    <property type="match status" value="1"/>
</dbReference>
<feature type="compositionally biased region" description="Basic and acidic residues" evidence="12">
    <location>
        <begin position="1343"/>
        <end position="1354"/>
    </location>
</feature>
<dbReference type="Proteomes" id="UP000031516">
    <property type="component" value="Unassembled WGS sequence"/>
</dbReference>
<feature type="region of interest" description="Disordered" evidence="12">
    <location>
        <begin position="54"/>
        <end position="95"/>
    </location>
</feature>
<keyword evidence="8" id="KW-0804">Transcription</keyword>
<feature type="compositionally biased region" description="Polar residues" evidence="12">
    <location>
        <begin position="77"/>
        <end position="95"/>
    </location>
</feature>
<dbReference type="Pfam" id="PF07529">
    <property type="entry name" value="HSA"/>
    <property type="match status" value="1"/>
</dbReference>
<evidence type="ECO:0000256" key="12">
    <source>
        <dbReference type="SAM" id="MobiDB-lite"/>
    </source>
</evidence>
<reference evidence="18 19" key="1">
    <citation type="submission" date="2014-03" db="EMBL/GenBank/DDBJ databases">
        <title>The genome of Kluyveromyces dobzhanskii.</title>
        <authorList>
            <person name="Nystedt B."/>
            <person name="Astrom S."/>
        </authorList>
    </citation>
    <scope>NUCLEOTIDE SEQUENCE [LARGE SCALE GENOMIC DNA]</scope>
    <source>
        <strain evidence="18 19">CBS 2104</strain>
    </source>
</reference>
<dbReference type="CDD" id="cd17996">
    <property type="entry name" value="DEXHc_SMARCA2_SMARCA4"/>
    <property type="match status" value="1"/>
</dbReference>
<evidence type="ECO:0000256" key="7">
    <source>
        <dbReference type="ARBA" id="ARBA00023117"/>
    </source>
</evidence>
<dbReference type="Pfam" id="PF14619">
    <property type="entry name" value="SnAC"/>
    <property type="match status" value="1"/>
</dbReference>
<feature type="domain" description="Bromo" evidence="13">
    <location>
        <begin position="1451"/>
        <end position="1521"/>
    </location>
</feature>
<comment type="caution">
    <text evidence="18">The sequence shown here is derived from an EMBL/GenBank/DDBJ whole genome shotgun (WGS) entry which is preliminary data.</text>
</comment>
<dbReference type="InterPro" id="IPR001650">
    <property type="entry name" value="Helicase_C-like"/>
</dbReference>
<evidence type="ECO:0000256" key="10">
    <source>
        <dbReference type="PROSITE-ProRule" id="PRU00035"/>
    </source>
</evidence>
<dbReference type="GO" id="GO:0006302">
    <property type="term" value="P:double-strand break repair"/>
    <property type="evidence" value="ECO:0007669"/>
    <property type="project" value="UniProtKB-ARBA"/>
</dbReference>
<keyword evidence="3" id="KW-0378">Hydrolase</keyword>
<keyword evidence="5" id="KW-0067">ATP-binding</keyword>
<dbReference type="InterPro" id="IPR038718">
    <property type="entry name" value="SNF2-like_sf"/>
</dbReference>
<dbReference type="GO" id="GO:0006366">
    <property type="term" value="P:transcription by RNA polymerase II"/>
    <property type="evidence" value="ECO:0007669"/>
    <property type="project" value="UniProtKB-ARBA"/>
</dbReference>
<keyword evidence="19" id="KW-1185">Reference proteome</keyword>
<dbReference type="PROSITE" id="PS51204">
    <property type="entry name" value="HSA"/>
    <property type="match status" value="1"/>
</dbReference>
<evidence type="ECO:0000256" key="8">
    <source>
        <dbReference type="ARBA" id="ARBA00023163"/>
    </source>
</evidence>
<dbReference type="Pfam" id="PF00439">
    <property type="entry name" value="Bromodomain"/>
    <property type="match status" value="1"/>
</dbReference>
<dbReference type="PROSITE" id="PS51192">
    <property type="entry name" value="HELICASE_ATP_BIND_1"/>
    <property type="match status" value="1"/>
</dbReference>
<dbReference type="SMART" id="SM00951">
    <property type="entry name" value="QLQ"/>
    <property type="match status" value="1"/>
</dbReference>
<dbReference type="InterPro" id="IPR029295">
    <property type="entry name" value="SnAC"/>
</dbReference>
<evidence type="ECO:0000256" key="5">
    <source>
        <dbReference type="ARBA" id="ARBA00022840"/>
    </source>
</evidence>
<dbReference type="FunFam" id="3.40.50.300:FF:000843">
    <property type="entry name" value="Chromatin structure-remodeling complex subunit snf21"/>
    <property type="match status" value="1"/>
</dbReference>
<feature type="compositionally biased region" description="Low complexity" evidence="12">
    <location>
        <begin position="227"/>
        <end position="272"/>
    </location>
</feature>
<feature type="region of interest" description="Disordered" evidence="12">
    <location>
        <begin position="1319"/>
        <end position="1430"/>
    </location>
</feature>
<evidence type="ECO:0000259" key="15">
    <source>
        <dbReference type="PROSITE" id="PS51194"/>
    </source>
</evidence>
<dbReference type="Gene3D" id="3.40.50.10810">
    <property type="entry name" value="Tandem AAA-ATPase domain"/>
    <property type="match status" value="1"/>
</dbReference>
<dbReference type="SUPFAM" id="SSF52540">
    <property type="entry name" value="P-loop containing nucleoside triphosphate hydrolases"/>
    <property type="match status" value="2"/>
</dbReference>
<dbReference type="Gene3D" id="1.20.5.170">
    <property type="match status" value="1"/>
</dbReference>
<feature type="region of interest" description="Disordered" evidence="12">
    <location>
        <begin position="656"/>
        <end position="685"/>
    </location>
</feature>
<feature type="domain" description="Helicase ATP-binding" evidence="14">
    <location>
        <begin position="728"/>
        <end position="893"/>
    </location>
</feature>
<gene>
    <name evidence="18" type="ORF">KLDO_g744</name>
</gene>
<dbReference type="GO" id="GO:0005524">
    <property type="term" value="F:ATP binding"/>
    <property type="evidence" value="ECO:0007669"/>
    <property type="project" value="UniProtKB-KW"/>
</dbReference>
<dbReference type="GO" id="GO:0042393">
    <property type="term" value="F:histone binding"/>
    <property type="evidence" value="ECO:0007669"/>
    <property type="project" value="InterPro"/>
</dbReference>
<dbReference type="GO" id="GO:0016787">
    <property type="term" value="F:hydrolase activity"/>
    <property type="evidence" value="ECO:0007669"/>
    <property type="project" value="UniProtKB-KW"/>
</dbReference>
<feature type="domain" description="Helicase C-terminal" evidence="15">
    <location>
        <begin position="1041"/>
        <end position="1192"/>
    </location>
</feature>
<keyword evidence="6" id="KW-0805">Transcription regulation</keyword>
<dbReference type="GO" id="GO:0006338">
    <property type="term" value="P:chromatin remodeling"/>
    <property type="evidence" value="ECO:0007669"/>
    <property type="project" value="UniProtKB-ARBA"/>
</dbReference>
<dbReference type="InterPro" id="IPR014978">
    <property type="entry name" value="Gln-Leu-Gln_QLQ"/>
</dbReference>
<feature type="region of interest" description="Disordered" evidence="12">
    <location>
        <begin position="224"/>
        <end position="280"/>
    </location>
</feature>